<protein>
    <submittedName>
        <fullName evidence="2">Antitoxin VapB27</fullName>
    </submittedName>
</protein>
<gene>
    <name evidence="2" type="primary">vapB27</name>
    <name evidence="2" type="ORF">GCM10011366_09040</name>
</gene>
<dbReference type="NCBIfam" id="TIGR01439">
    <property type="entry name" value="lp_hng_hel_AbrB"/>
    <property type="match status" value="1"/>
</dbReference>
<feature type="domain" description="SpoVT-AbrB" evidence="1">
    <location>
        <begin position="3"/>
        <end position="48"/>
    </location>
</feature>
<evidence type="ECO:0000259" key="1">
    <source>
        <dbReference type="SMART" id="SM00966"/>
    </source>
</evidence>
<dbReference type="InterPro" id="IPR037914">
    <property type="entry name" value="SpoVT-AbrB_sf"/>
</dbReference>
<dbReference type="SMART" id="SM00966">
    <property type="entry name" value="SpoVT_AbrB"/>
    <property type="match status" value="1"/>
</dbReference>
<evidence type="ECO:0000313" key="3">
    <source>
        <dbReference type="Proteomes" id="UP000605670"/>
    </source>
</evidence>
<reference evidence="2" key="1">
    <citation type="journal article" date="2014" name="Int. J. Syst. Evol. Microbiol.">
        <title>Complete genome sequence of Corynebacterium casei LMG S-19264T (=DSM 44701T), isolated from a smear-ripened cheese.</title>
        <authorList>
            <consortium name="US DOE Joint Genome Institute (JGI-PGF)"/>
            <person name="Walter F."/>
            <person name="Albersmeier A."/>
            <person name="Kalinowski J."/>
            <person name="Ruckert C."/>
        </authorList>
    </citation>
    <scope>NUCLEOTIDE SEQUENCE</scope>
    <source>
        <strain evidence="2">CGMCC 1.12160</strain>
    </source>
</reference>
<dbReference type="EMBL" id="BMEM01000001">
    <property type="protein sequence ID" value="GGF43402.1"/>
    <property type="molecule type" value="Genomic_DNA"/>
</dbReference>
<accession>A0A917BJH8</accession>
<comment type="caution">
    <text evidence="2">The sequence shown here is derived from an EMBL/GenBank/DDBJ whole genome shotgun (WGS) entry which is preliminary data.</text>
</comment>
<evidence type="ECO:0000313" key="2">
    <source>
        <dbReference type="EMBL" id="GGF43402.1"/>
    </source>
</evidence>
<sequence length="79" mass="8335">MEAVVDKMGRVVIPKALRDSLGLSPGTHVDISTYGEGLQIVRGGRTARLSRSASGRLVAGGDVEIDDETLMALIDAGRR</sequence>
<dbReference type="GO" id="GO:0003677">
    <property type="term" value="F:DNA binding"/>
    <property type="evidence" value="ECO:0007669"/>
    <property type="project" value="InterPro"/>
</dbReference>
<dbReference type="Proteomes" id="UP000605670">
    <property type="component" value="Unassembled WGS sequence"/>
</dbReference>
<dbReference type="InterPro" id="IPR007159">
    <property type="entry name" value="SpoVT-AbrB_dom"/>
</dbReference>
<dbReference type="Gene3D" id="2.10.260.10">
    <property type="match status" value="1"/>
</dbReference>
<dbReference type="SUPFAM" id="SSF89447">
    <property type="entry name" value="AbrB/MazE/MraZ-like"/>
    <property type="match status" value="1"/>
</dbReference>
<name>A0A917BJH8_9MICO</name>
<dbReference type="AlphaFoldDB" id="A0A917BJH8"/>
<reference evidence="2" key="2">
    <citation type="submission" date="2020-09" db="EMBL/GenBank/DDBJ databases">
        <authorList>
            <person name="Sun Q."/>
            <person name="Zhou Y."/>
        </authorList>
    </citation>
    <scope>NUCLEOTIDE SEQUENCE</scope>
    <source>
        <strain evidence="2">CGMCC 1.12160</strain>
    </source>
</reference>
<dbReference type="Pfam" id="PF04014">
    <property type="entry name" value="MazE_antitoxin"/>
    <property type="match status" value="1"/>
</dbReference>
<organism evidence="2 3">
    <name type="scientific">Ornithinimicrobium tianjinense</name>
    <dbReference type="NCBI Taxonomy" id="1195761"/>
    <lineage>
        <taxon>Bacteria</taxon>
        <taxon>Bacillati</taxon>
        <taxon>Actinomycetota</taxon>
        <taxon>Actinomycetes</taxon>
        <taxon>Micrococcales</taxon>
        <taxon>Ornithinimicrobiaceae</taxon>
        <taxon>Ornithinimicrobium</taxon>
    </lineage>
</organism>
<proteinExistence type="predicted"/>
<keyword evidence="3" id="KW-1185">Reference proteome</keyword>
<dbReference type="RefSeq" id="WP_188428374.1">
    <property type="nucleotide sequence ID" value="NZ_BAABKH010000005.1"/>
</dbReference>